<sequence length="162" mass="18229">MRGCGYVALIVVLLGVVFAMRGGCPSGVSINRANYEEHGIYYKGRYLQGVSDSRFDYLPYYGNGDRPPKQDGEIHAAWREHSSSAIQMPRKFILDVYPATGTWLQTAIPYAIDSSDGVIRNPLKDRTVGNKTIGQVEIILHGSGEYVIFDPLYTRRYILIRH</sequence>
<accession>A0A420ZCM1</accession>
<evidence type="ECO:0000313" key="2">
    <source>
        <dbReference type="Proteomes" id="UP000281261"/>
    </source>
</evidence>
<reference evidence="1 2" key="1">
    <citation type="submission" date="2018-06" db="EMBL/GenBank/DDBJ databases">
        <title>Extensive metabolic versatility and redundancy in microbially diverse, dynamic hydrothermal sediments.</title>
        <authorList>
            <person name="Dombrowski N."/>
            <person name="Teske A."/>
            <person name="Baker B.J."/>
        </authorList>
    </citation>
    <scope>NUCLEOTIDE SEQUENCE [LARGE SCALE GENOMIC DNA]</scope>
    <source>
        <strain evidence="1">B79_G16</strain>
    </source>
</reference>
<dbReference type="Proteomes" id="UP000281261">
    <property type="component" value="Unassembled WGS sequence"/>
</dbReference>
<proteinExistence type="predicted"/>
<evidence type="ECO:0000313" key="1">
    <source>
        <dbReference type="EMBL" id="RLC37279.1"/>
    </source>
</evidence>
<name>A0A420ZCM1_UNCK3</name>
<comment type="caution">
    <text evidence="1">The sequence shown here is derived from an EMBL/GenBank/DDBJ whole genome shotgun (WGS) entry which is preliminary data.</text>
</comment>
<protein>
    <submittedName>
        <fullName evidence="1">Uncharacterized protein</fullName>
    </submittedName>
</protein>
<dbReference type="AlphaFoldDB" id="A0A420ZCM1"/>
<gene>
    <name evidence="1" type="ORF">DRH29_02565</name>
</gene>
<dbReference type="EMBL" id="QMNG01000007">
    <property type="protein sequence ID" value="RLC37279.1"/>
    <property type="molecule type" value="Genomic_DNA"/>
</dbReference>
<organism evidence="1 2">
    <name type="scientific">candidate division Kazan bacterium</name>
    <dbReference type="NCBI Taxonomy" id="2202143"/>
    <lineage>
        <taxon>Bacteria</taxon>
        <taxon>Bacteria division Kazan-3B-28</taxon>
    </lineage>
</organism>